<dbReference type="Pfam" id="PF09361">
    <property type="entry name" value="Phasin_2"/>
    <property type="match status" value="1"/>
</dbReference>
<keyword evidence="3" id="KW-1185">Reference proteome</keyword>
<feature type="domain" description="Phasin" evidence="1">
    <location>
        <begin position="20"/>
        <end position="109"/>
    </location>
</feature>
<reference evidence="2" key="1">
    <citation type="submission" date="2021-01" db="EMBL/GenBank/DDBJ databases">
        <title>Ramlibacter sp. strain AW1 16S ribosomal RNA gene Genome sequencing and assembly.</title>
        <authorList>
            <person name="Kang M."/>
        </authorList>
    </citation>
    <scope>NUCLEOTIDE SEQUENCE</scope>
    <source>
        <strain evidence="2">AW1</strain>
    </source>
</reference>
<protein>
    <submittedName>
        <fullName evidence="2">Phasin family protein</fullName>
    </submittedName>
</protein>
<dbReference type="EMBL" id="JAEQNA010000001">
    <property type="protein sequence ID" value="MBL0418788.1"/>
    <property type="molecule type" value="Genomic_DNA"/>
</dbReference>
<comment type="caution">
    <text evidence="2">The sequence shown here is derived from an EMBL/GenBank/DDBJ whole genome shotgun (WGS) entry which is preliminary data.</text>
</comment>
<dbReference type="AlphaFoldDB" id="A0A936ZK72"/>
<dbReference type="InterPro" id="IPR018968">
    <property type="entry name" value="Phasin"/>
</dbReference>
<evidence type="ECO:0000313" key="2">
    <source>
        <dbReference type="EMBL" id="MBL0418788.1"/>
    </source>
</evidence>
<evidence type="ECO:0000313" key="3">
    <source>
        <dbReference type="Proteomes" id="UP000613011"/>
    </source>
</evidence>
<evidence type="ECO:0000259" key="1">
    <source>
        <dbReference type="Pfam" id="PF09361"/>
    </source>
</evidence>
<organism evidence="2 3">
    <name type="scientific">Ramlibacter aurantiacus</name>
    <dbReference type="NCBI Taxonomy" id="2801330"/>
    <lineage>
        <taxon>Bacteria</taxon>
        <taxon>Pseudomonadati</taxon>
        <taxon>Pseudomonadota</taxon>
        <taxon>Betaproteobacteria</taxon>
        <taxon>Burkholderiales</taxon>
        <taxon>Comamonadaceae</taxon>
        <taxon>Ramlibacter</taxon>
    </lineage>
</organism>
<dbReference type="Proteomes" id="UP000613011">
    <property type="component" value="Unassembled WGS sequence"/>
</dbReference>
<gene>
    <name evidence="2" type="ORF">JI739_00375</name>
</gene>
<name>A0A936ZK72_9BURK</name>
<proteinExistence type="predicted"/>
<dbReference type="RefSeq" id="WP_201681869.1">
    <property type="nucleotide sequence ID" value="NZ_JAEQNA010000001.1"/>
</dbReference>
<accession>A0A936ZK72</accession>
<sequence>MTIDPTPASLTPAPTWLPWADAGRQQAVVANEWLVALCSGFGAMRSVQQDAARQAAERHAQAVQRLQATRDAAELATIQSELLKMDAEGVLRYWQDLGATAAETQSRLMACCFRMVDSTALLESASAIDTVTDNLLPAERVARPRRSAPRR</sequence>